<dbReference type="GO" id="GO:0016281">
    <property type="term" value="C:eukaryotic translation initiation factor 4F complex"/>
    <property type="evidence" value="ECO:0007669"/>
    <property type="project" value="TreeGrafter"/>
</dbReference>
<organism evidence="6 7">
    <name type="scientific">Schizopora paradoxa</name>
    <dbReference type="NCBI Taxonomy" id="27342"/>
    <lineage>
        <taxon>Eukaryota</taxon>
        <taxon>Fungi</taxon>
        <taxon>Dikarya</taxon>
        <taxon>Basidiomycota</taxon>
        <taxon>Agaricomycotina</taxon>
        <taxon>Agaricomycetes</taxon>
        <taxon>Hymenochaetales</taxon>
        <taxon>Schizoporaceae</taxon>
        <taxon>Schizopora</taxon>
    </lineage>
</organism>
<evidence type="ECO:0000313" key="6">
    <source>
        <dbReference type="EMBL" id="KLO17686.1"/>
    </source>
</evidence>
<dbReference type="EMBL" id="KQ085902">
    <property type="protein sequence ID" value="KLO17686.1"/>
    <property type="molecule type" value="Genomic_DNA"/>
</dbReference>
<dbReference type="GO" id="GO:0003743">
    <property type="term" value="F:translation initiation factor activity"/>
    <property type="evidence" value="ECO:0007669"/>
    <property type="project" value="UniProtKB-KW"/>
</dbReference>
<protein>
    <submittedName>
        <fullName evidence="6">ARM repeat-containing protein</fullName>
    </submittedName>
</protein>
<evidence type="ECO:0000256" key="1">
    <source>
        <dbReference type="ARBA" id="ARBA00005775"/>
    </source>
</evidence>
<evidence type="ECO:0000256" key="3">
    <source>
        <dbReference type="ARBA" id="ARBA00022917"/>
    </source>
</evidence>
<proteinExistence type="inferred from homology"/>
<dbReference type="AlphaFoldDB" id="A0A0H2SKR7"/>
<feature type="region of interest" description="Disordered" evidence="4">
    <location>
        <begin position="1"/>
        <end position="20"/>
    </location>
</feature>
<evidence type="ECO:0000256" key="4">
    <source>
        <dbReference type="SAM" id="MobiDB-lite"/>
    </source>
</evidence>
<dbReference type="InterPro" id="IPR003890">
    <property type="entry name" value="MIF4G-like_typ-3"/>
</dbReference>
<dbReference type="PANTHER" id="PTHR23253">
    <property type="entry name" value="EUKARYOTIC TRANSLATION INITIATION FACTOR 4 GAMMA"/>
    <property type="match status" value="1"/>
</dbReference>
<keyword evidence="2" id="KW-0396">Initiation factor</keyword>
<dbReference type="SMART" id="SM00543">
    <property type="entry name" value="MIF4G"/>
    <property type="match status" value="1"/>
</dbReference>
<feature type="domain" description="MIF4G" evidence="5">
    <location>
        <begin position="93"/>
        <end position="315"/>
    </location>
</feature>
<keyword evidence="7" id="KW-1185">Reference proteome</keyword>
<dbReference type="Pfam" id="PF02854">
    <property type="entry name" value="MIF4G"/>
    <property type="match status" value="1"/>
</dbReference>
<accession>A0A0H2SKR7</accession>
<keyword evidence="3" id="KW-0648">Protein biosynthesis</keyword>
<dbReference type="InParanoid" id="A0A0H2SKR7"/>
<dbReference type="InterPro" id="IPR016024">
    <property type="entry name" value="ARM-type_fold"/>
</dbReference>
<dbReference type="PANTHER" id="PTHR23253:SF9">
    <property type="entry name" value="EUKARYOTIC TRANSLATION INITIATION FACTOR 4 GAMMA 2"/>
    <property type="match status" value="1"/>
</dbReference>
<dbReference type="GO" id="GO:0003729">
    <property type="term" value="F:mRNA binding"/>
    <property type="evidence" value="ECO:0007669"/>
    <property type="project" value="TreeGrafter"/>
</dbReference>
<reference evidence="6 7" key="1">
    <citation type="submission" date="2015-04" db="EMBL/GenBank/DDBJ databases">
        <title>Complete genome sequence of Schizopora paradoxa KUC8140, a cosmopolitan wood degrader in East Asia.</title>
        <authorList>
            <consortium name="DOE Joint Genome Institute"/>
            <person name="Min B."/>
            <person name="Park H."/>
            <person name="Jang Y."/>
            <person name="Kim J.-J."/>
            <person name="Kim K.H."/>
            <person name="Pangilinan J."/>
            <person name="Lipzen A."/>
            <person name="Riley R."/>
            <person name="Grigoriev I.V."/>
            <person name="Spatafora J.W."/>
            <person name="Choi I.-G."/>
        </authorList>
    </citation>
    <scope>NUCLEOTIDE SEQUENCE [LARGE SCALE GENOMIC DNA]</scope>
    <source>
        <strain evidence="6 7">KUC8140</strain>
    </source>
</reference>
<dbReference type="STRING" id="27342.A0A0H2SKR7"/>
<sequence>MRNAESFASKADNEGLNVGSSVAVGSSSAGNLYNLHGQGPEDGIEVEDEQNNRVAENVLESGISGESEAKGIAEPGRISTVLQSISDSLESENSEVRELLSEITSQNFEVIFDQIIILVNTSDAEKDGHTLRQFVNLVMENVIGGEKSARLCARLCRKVMEQISPNIIDKDFDRPIAGAQLFRKYLLNICQEKFECIFEREENVDAEGELGMETTHQSSNLVRFVGELFEVQILAEKIIHGCIKKFLKDIDNPKEAYIESLCALLKVVGKSLDKEKANFHINVYFERMSEISRKENISSRMKSILLEVIELRQSNWVARNTAQANPIPIAEVHGH</sequence>
<evidence type="ECO:0000256" key="2">
    <source>
        <dbReference type="ARBA" id="ARBA00022540"/>
    </source>
</evidence>
<dbReference type="OrthoDB" id="514777at2759"/>
<comment type="similarity">
    <text evidence="1">Belongs to the eukaryotic initiation factor 4G family.</text>
</comment>
<gene>
    <name evidence="6" type="ORF">SCHPADRAFT_821065</name>
</gene>
<name>A0A0H2SKR7_9AGAM</name>
<dbReference type="Proteomes" id="UP000053477">
    <property type="component" value="Unassembled WGS sequence"/>
</dbReference>
<dbReference type="SUPFAM" id="SSF48371">
    <property type="entry name" value="ARM repeat"/>
    <property type="match status" value="1"/>
</dbReference>
<evidence type="ECO:0000313" key="7">
    <source>
        <dbReference type="Proteomes" id="UP000053477"/>
    </source>
</evidence>
<dbReference type="Gene3D" id="1.25.40.180">
    <property type="match status" value="1"/>
</dbReference>
<evidence type="ECO:0000259" key="5">
    <source>
        <dbReference type="SMART" id="SM00543"/>
    </source>
</evidence>